<evidence type="ECO:0000256" key="1">
    <source>
        <dbReference type="SAM" id="Phobius"/>
    </source>
</evidence>
<organism evidence="2 3">
    <name type="scientific">Flavivirga eckloniae</name>
    <dbReference type="NCBI Taxonomy" id="1803846"/>
    <lineage>
        <taxon>Bacteria</taxon>
        <taxon>Pseudomonadati</taxon>
        <taxon>Bacteroidota</taxon>
        <taxon>Flavobacteriia</taxon>
        <taxon>Flavobacteriales</taxon>
        <taxon>Flavobacteriaceae</taxon>
        <taxon>Flavivirga</taxon>
    </lineage>
</organism>
<sequence>MNTKENTSEEIDLGQLFKLIGNAINTFFNRIAFILKTIFHLFIVTLLFFKGHFLKFSLATFLGVGVGGYIDYIASPLYKSVMVIQPNFKSARQLYSNIDFYNQLAKNQETKELSEVLHISQLIAKSIKNIEITGVSDEIQKLKQFGEFIKNLDTVTLKNVDYQDYLQEFNDVNAEFHQVQIEATVPETAKQCQKGIVTSIENNEYFKLQKKVNEDNIMVIDSMIKKQQREINKLQSFYKEIRRLEAQQPVGTTNINLTDNKIERISEIELFNQIKKLKEEEVKLNIEKAKTKSTINIISEFPERGILKNDFFSKKIVQMPLFFISALFLILIMYVFNKYLANYAYVRTQQNKVAGKTS</sequence>
<gene>
    <name evidence="2" type="ORF">C1H87_22020</name>
</gene>
<evidence type="ECO:0000313" key="2">
    <source>
        <dbReference type="EMBL" id="AUP81247.1"/>
    </source>
</evidence>
<dbReference type="AlphaFoldDB" id="A0A2K9PXH6"/>
<keyword evidence="3" id="KW-1185">Reference proteome</keyword>
<protein>
    <submittedName>
        <fullName evidence="2">Uncharacterized protein</fullName>
    </submittedName>
</protein>
<dbReference type="Proteomes" id="UP000235826">
    <property type="component" value="Chromosome"/>
</dbReference>
<proteinExistence type="predicted"/>
<dbReference type="RefSeq" id="WP_102757890.1">
    <property type="nucleotide sequence ID" value="NZ_CP025791.1"/>
</dbReference>
<feature type="transmembrane region" description="Helical" evidence="1">
    <location>
        <begin position="316"/>
        <end position="336"/>
    </location>
</feature>
<dbReference type="OrthoDB" id="1452530at2"/>
<name>A0A2K9PXH6_9FLAO</name>
<evidence type="ECO:0000313" key="3">
    <source>
        <dbReference type="Proteomes" id="UP000235826"/>
    </source>
</evidence>
<keyword evidence="1" id="KW-1133">Transmembrane helix</keyword>
<reference evidence="2 3" key="1">
    <citation type="submission" date="2018-01" db="EMBL/GenBank/DDBJ databases">
        <title>Complete genome sequence of Flavivirga eckloniae ECD14 isolated from seaweed Ecklonia cava.</title>
        <authorList>
            <person name="Lee J.H."/>
            <person name="Baik K.S."/>
            <person name="Seong C.N."/>
        </authorList>
    </citation>
    <scope>NUCLEOTIDE SEQUENCE [LARGE SCALE GENOMIC DNA]</scope>
    <source>
        <strain evidence="2 3">ECD14</strain>
    </source>
</reference>
<accession>A0A2K9PXH6</accession>
<feature type="transmembrane region" description="Helical" evidence="1">
    <location>
        <begin position="27"/>
        <end position="49"/>
    </location>
</feature>
<keyword evidence="1" id="KW-0812">Transmembrane</keyword>
<keyword evidence="1" id="KW-0472">Membrane</keyword>
<dbReference type="KEGG" id="fek:C1H87_22020"/>
<dbReference type="EMBL" id="CP025791">
    <property type="protein sequence ID" value="AUP81247.1"/>
    <property type="molecule type" value="Genomic_DNA"/>
</dbReference>